<dbReference type="GO" id="GO:0004175">
    <property type="term" value="F:endopeptidase activity"/>
    <property type="evidence" value="ECO:0007669"/>
    <property type="project" value="UniProtKB-ARBA"/>
</dbReference>
<dbReference type="InParanoid" id="D8QYV3"/>
<evidence type="ECO:0000313" key="3">
    <source>
        <dbReference type="EMBL" id="EFJ34681.1"/>
    </source>
</evidence>
<dbReference type="EMBL" id="GL377569">
    <property type="protein sequence ID" value="EFJ34681.1"/>
    <property type="molecule type" value="Genomic_DNA"/>
</dbReference>
<evidence type="ECO:0000256" key="1">
    <source>
        <dbReference type="SAM" id="Phobius"/>
    </source>
</evidence>
<protein>
    <recommendedName>
        <fullName evidence="2">CAAX prenyl protease 2/Lysostaphin resistance protein A-like domain-containing protein</fullName>
    </recommendedName>
</protein>
<dbReference type="FunCoup" id="D8QYV3">
    <property type="interactions" value="1510"/>
</dbReference>
<dbReference type="AlphaFoldDB" id="D8QYV3"/>
<dbReference type="OMA" id="MIFNGGE"/>
<name>D8QYV3_SELML</name>
<dbReference type="Pfam" id="PF02517">
    <property type="entry name" value="Rce1-like"/>
    <property type="match status" value="1"/>
</dbReference>
<dbReference type="eggNOG" id="ENOG502QQS0">
    <property type="taxonomic scope" value="Eukaryota"/>
</dbReference>
<dbReference type="HOGENOM" id="CLU_047188_1_1_1"/>
<keyword evidence="1" id="KW-0472">Membrane</keyword>
<gene>
    <name evidence="3" type="ORF">SELMODRAFT_81979</name>
</gene>
<evidence type="ECO:0000259" key="2">
    <source>
        <dbReference type="Pfam" id="PF02517"/>
    </source>
</evidence>
<feature type="transmembrane region" description="Helical" evidence="1">
    <location>
        <begin position="90"/>
        <end position="112"/>
    </location>
</feature>
<dbReference type="KEGG" id="smo:SELMODRAFT_81979"/>
<evidence type="ECO:0000313" key="4">
    <source>
        <dbReference type="Proteomes" id="UP000001514"/>
    </source>
</evidence>
<dbReference type="Gramene" id="EFJ34681">
    <property type="protein sequence ID" value="EFJ34681"/>
    <property type="gene ID" value="SELMODRAFT_81979"/>
</dbReference>
<organism evidence="4">
    <name type="scientific">Selaginella moellendorffii</name>
    <name type="common">Spikemoss</name>
    <dbReference type="NCBI Taxonomy" id="88036"/>
    <lineage>
        <taxon>Eukaryota</taxon>
        <taxon>Viridiplantae</taxon>
        <taxon>Streptophyta</taxon>
        <taxon>Embryophyta</taxon>
        <taxon>Tracheophyta</taxon>
        <taxon>Lycopodiopsida</taxon>
        <taxon>Selaginellales</taxon>
        <taxon>Selaginellaceae</taxon>
        <taxon>Selaginella</taxon>
    </lineage>
</organism>
<dbReference type="InterPro" id="IPR003675">
    <property type="entry name" value="Rce1/LyrA-like_dom"/>
</dbReference>
<keyword evidence="4" id="KW-1185">Reference proteome</keyword>
<keyword evidence="1" id="KW-0812">Transmembrane</keyword>
<dbReference type="PANTHER" id="PTHR36736">
    <property type="entry name" value="OS03G0100030 PROTEIN"/>
    <property type="match status" value="1"/>
</dbReference>
<dbReference type="GO" id="GO:0080120">
    <property type="term" value="P:CAAX-box protein maturation"/>
    <property type="evidence" value="ECO:0007669"/>
    <property type="project" value="UniProtKB-ARBA"/>
</dbReference>
<dbReference type="OrthoDB" id="1913265at2759"/>
<keyword evidence="1" id="KW-1133">Transmembrane helix</keyword>
<dbReference type="Proteomes" id="UP000001514">
    <property type="component" value="Unassembled WGS sequence"/>
</dbReference>
<feature type="transmembrane region" description="Helical" evidence="1">
    <location>
        <begin position="229"/>
        <end position="250"/>
    </location>
</feature>
<reference evidence="3 4" key="1">
    <citation type="journal article" date="2011" name="Science">
        <title>The Selaginella genome identifies genetic changes associated with the evolution of vascular plants.</title>
        <authorList>
            <person name="Banks J.A."/>
            <person name="Nishiyama T."/>
            <person name="Hasebe M."/>
            <person name="Bowman J.L."/>
            <person name="Gribskov M."/>
            <person name="dePamphilis C."/>
            <person name="Albert V.A."/>
            <person name="Aono N."/>
            <person name="Aoyama T."/>
            <person name="Ambrose B.A."/>
            <person name="Ashton N.W."/>
            <person name="Axtell M.J."/>
            <person name="Barker E."/>
            <person name="Barker M.S."/>
            <person name="Bennetzen J.L."/>
            <person name="Bonawitz N.D."/>
            <person name="Chapple C."/>
            <person name="Cheng C."/>
            <person name="Correa L.G."/>
            <person name="Dacre M."/>
            <person name="DeBarry J."/>
            <person name="Dreyer I."/>
            <person name="Elias M."/>
            <person name="Engstrom E.M."/>
            <person name="Estelle M."/>
            <person name="Feng L."/>
            <person name="Finet C."/>
            <person name="Floyd S.K."/>
            <person name="Frommer W.B."/>
            <person name="Fujita T."/>
            <person name="Gramzow L."/>
            <person name="Gutensohn M."/>
            <person name="Harholt J."/>
            <person name="Hattori M."/>
            <person name="Heyl A."/>
            <person name="Hirai T."/>
            <person name="Hiwatashi Y."/>
            <person name="Ishikawa M."/>
            <person name="Iwata M."/>
            <person name="Karol K.G."/>
            <person name="Koehler B."/>
            <person name="Kolukisaoglu U."/>
            <person name="Kubo M."/>
            <person name="Kurata T."/>
            <person name="Lalonde S."/>
            <person name="Li K."/>
            <person name="Li Y."/>
            <person name="Litt A."/>
            <person name="Lyons E."/>
            <person name="Manning G."/>
            <person name="Maruyama T."/>
            <person name="Michael T.P."/>
            <person name="Mikami K."/>
            <person name="Miyazaki S."/>
            <person name="Morinaga S."/>
            <person name="Murata T."/>
            <person name="Mueller-Roeber B."/>
            <person name="Nelson D.R."/>
            <person name="Obara M."/>
            <person name="Oguri Y."/>
            <person name="Olmstead R.G."/>
            <person name="Onodera N."/>
            <person name="Petersen B.L."/>
            <person name="Pils B."/>
            <person name="Prigge M."/>
            <person name="Rensing S.A."/>
            <person name="Riano-Pachon D.M."/>
            <person name="Roberts A.W."/>
            <person name="Sato Y."/>
            <person name="Scheller H.V."/>
            <person name="Schulz B."/>
            <person name="Schulz C."/>
            <person name="Shakirov E.V."/>
            <person name="Shibagaki N."/>
            <person name="Shinohara N."/>
            <person name="Shippen D.E."/>
            <person name="Soerensen I."/>
            <person name="Sotooka R."/>
            <person name="Sugimoto N."/>
            <person name="Sugita M."/>
            <person name="Sumikawa N."/>
            <person name="Tanurdzic M."/>
            <person name="Theissen G."/>
            <person name="Ulvskov P."/>
            <person name="Wakazuki S."/>
            <person name="Weng J.K."/>
            <person name="Willats W.W."/>
            <person name="Wipf D."/>
            <person name="Wolf P.G."/>
            <person name="Yang L."/>
            <person name="Zimmer A.D."/>
            <person name="Zhu Q."/>
            <person name="Mitros T."/>
            <person name="Hellsten U."/>
            <person name="Loque D."/>
            <person name="Otillar R."/>
            <person name="Salamov A."/>
            <person name="Schmutz J."/>
            <person name="Shapiro H."/>
            <person name="Lindquist E."/>
            <person name="Lucas S."/>
            <person name="Rokhsar D."/>
            <person name="Grigoriev I.V."/>
        </authorList>
    </citation>
    <scope>NUCLEOTIDE SEQUENCE [LARGE SCALE GENOMIC DNA]</scope>
</reference>
<proteinExistence type="predicted"/>
<feature type="domain" description="CAAX prenyl protease 2/Lysostaphin resistance protein A-like" evidence="2">
    <location>
        <begin position="91"/>
        <end position="238"/>
    </location>
</feature>
<dbReference type="PANTHER" id="PTHR36736:SF1">
    <property type="entry name" value="OS03G0100030 PROTEIN"/>
    <property type="match status" value="1"/>
</dbReference>
<accession>D8QYV3</accession>
<feature type="transmembrane region" description="Helical" evidence="1">
    <location>
        <begin position="132"/>
        <end position="154"/>
    </location>
</feature>
<sequence length="271" mass="29800">MVANFELSLAGLYAGLAFVGQAICKVIGIDCWGGFEISPEAVLDGLGYAVVPMLALLFIQDDAIVNAWAPARAVRDVEDGELMEYFEGMGWQFLPIVIAGALSEEIFFRVALQGGFSHAIQASASLNQTPQGLSALTAIVPCFAPFAQILAVVLSSALTGSMYYVITAPKDPTYVIAPVSRGKQALKDMRKRFEVWNERRTMKKIYSPLMESLLALYLGFEWLQTGNILAPMVTHLVYSNVVVGNGLLRLHYQRVKLRQRVASIMGYRKDL</sequence>